<dbReference type="Gene3D" id="3.40.50.1000">
    <property type="entry name" value="HAD superfamily/HAD-like"/>
    <property type="match status" value="2"/>
</dbReference>
<protein>
    <submittedName>
        <fullName evidence="1">Uncharacterized protein</fullName>
    </submittedName>
</protein>
<reference evidence="1" key="1">
    <citation type="submission" date="2020-04" db="EMBL/GenBank/DDBJ databases">
        <authorList>
            <person name="Alioto T."/>
            <person name="Alioto T."/>
            <person name="Gomez Garrido J."/>
        </authorList>
    </citation>
    <scope>NUCLEOTIDE SEQUENCE</scope>
    <source>
        <strain evidence="1">A484AB</strain>
    </source>
</reference>
<dbReference type="PANTHER" id="PTHR14269:SF4">
    <property type="entry name" value="CAT EYE SYNDROME CRITICAL REGION PROTEIN 5"/>
    <property type="match status" value="1"/>
</dbReference>
<name>A0A6S7FIY0_PARCT</name>
<dbReference type="GO" id="GO:0005739">
    <property type="term" value="C:mitochondrion"/>
    <property type="evidence" value="ECO:0007669"/>
    <property type="project" value="TreeGrafter"/>
</dbReference>
<dbReference type="Pfam" id="PF13344">
    <property type="entry name" value="Hydrolase_6"/>
    <property type="match status" value="1"/>
</dbReference>
<evidence type="ECO:0000313" key="1">
    <source>
        <dbReference type="EMBL" id="CAB3979605.1"/>
    </source>
</evidence>
<dbReference type="InterPro" id="IPR023214">
    <property type="entry name" value="HAD_sf"/>
</dbReference>
<dbReference type="InterPro" id="IPR006357">
    <property type="entry name" value="HAD-SF_hydro_IIA"/>
</dbReference>
<dbReference type="PANTHER" id="PTHR14269">
    <property type="entry name" value="CDP-DIACYLGLYCEROL--GLYCEROL-3-PHOSPHATE 3-PHOSPHATIDYLTRANSFERASE-RELATED"/>
    <property type="match status" value="1"/>
</dbReference>
<accession>A0A6S7FIY0</accession>
<dbReference type="InterPro" id="IPR036412">
    <property type="entry name" value="HAD-like_sf"/>
</dbReference>
<proteinExistence type="predicted"/>
<dbReference type="OrthoDB" id="10251048at2759"/>
<dbReference type="InterPro" id="IPR006353">
    <property type="entry name" value="HAD-SF_hydro_IIA_CECR5"/>
</dbReference>
<dbReference type="NCBIfam" id="TIGR01456">
    <property type="entry name" value="CECR5"/>
    <property type="match status" value="1"/>
</dbReference>
<dbReference type="SUPFAM" id="SSF56784">
    <property type="entry name" value="HAD-like"/>
    <property type="match status" value="1"/>
</dbReference>
<sequence length="374" mass="42487">MVFKIFLKHSRNIAVLRQPFRHFCCTKLKRKQGFSGVLCDIDGVLLRGRQLIPGARESIKTLYDQNIPVVFLTNQGLQLETDKAESLSDIFDIQVKPEQVVLSHSPMRLNKDLLDKFVLVLEDIRTAYPLLDMVDKGRRYEKLNSLQTESNIPDVEGIVLLGEPVRWESALQLCVDLLVSNGNPSKRLDHIPDQHIPVVACNTDLLWMAEAPLPRFGHGAFLLCLESLYQKITGHSLNYGMITGKPFLITYKYAERIIEKYLQSKFSVETSNCLKRIYVIGDNPDTDIYGGNLYKEHIKHSLAESENIHSTNVANVISVLVATGVHSKGNLKTLVEMPDHVHKDVIFQPNMRTPDYNVENITEAVRLIIENERT</sequence>
<dbReference type="AlphaFoldDB" id="A0A6S7FIY0"/>
<gene>
    <name evidence="1" type="ORF">PACLA_8A008974</name>
</gene>
<dbReference type="EMBL" id="CACRXK020000213">
    <property type="protein sequence ID" value="CAB3979605.1"/>
    <property type="molecule type" value="Genomic_DNA"/>
</dbReference>
<evidence type="ECO:0000313" key="2">
    <source>
        <dbReference type="Proteomes" id="UP001152795"/>
    </source>
</evidence>
<dbReference type="GO" id="GO:0046474">
    <property type="term" value="P:glycerophospholipid biosynthetic process"/>
    <property type="evidence" value="ECO:0007669"/>
    <property type="project" value="TreeGrafter"/>
</dbReference>
<comment type="caution">
    <text evidence="1">The sequence shown here is derived from an EMBL/GenBank/DDBJ whole genome shotgun (WGS) entry which is preliminary data.</text>
</comment>
<dbReference type="InterPro" id="IPR050324">
    <property type="entry name" value="CDP-alcohol_PTase-I"/>
</dbReference>
<dbReference type="Proteomes" id="UP001152795">
    <property type="component" value="Unassembled WGS sequence"/>
</dbReference>
<keyword evidence="2" id="KW-1185">Reference proteome</keyword>
<dbReference type="NCBIfam" id="TIGR01460">
    <property type="entry name" value="HAD-SF-IIA"/>
    <property type="match status" value="1"/>
</dbReference>
<organism evidence="1 2">
    <name type="scientific">Paramuricea clavata</name>
    <name type="common">Red gorgonian</name>
    <name type="synonym">Violescent sea-whip</name>
    <dbReference type="NCBI Taxonomy" id="317549"/>
    <lineage>
        <taxon>Eukaryota</taxon>
        <taxon>Metazoa</taxon>
        <taxon>Cnidaria</taxon>
        <taxon>Anthozoa</taxon>
        <taxon>Octocorallia</taxon>
        <taxon>Malacalcyonacea</taxon>
        <taxon>Plexauridae</taxon>
        <taxon>Paramuricea</taxon>
    </lineage>
</organism>